<evidence type="ECO:0000313" key="2">
    <source>
        <dbReference type="Proteomes" id="UP001595979"/>
    </source>
</evidence>
<accession>A0ABW1DGR5</accession>
<comment type="caution">
    <text evidence="1">The sequence shown here is derived from an EMBL/GenBank/DDBJ whole genome shotgun (WGS) entry which is preliminary data.</text>
</comment>
<gene>
    <name evidence="1" type="ORF">ACFPQ6_05995</name>
</gene>
<keyword evidence="2" id="KW-1185">Reference proteome</keyword>
<dbReference type="RefSeq" id="WP_380047383.1">
    <property type="nucleotide sequence ID" value="NZ_JBHSOH010000006.1"/>
</dbReference>
<dbReference type="Proteomes" id="UP001595979">
    <property type="component" value="Unassembled WGS sequence"/>
</dbReference>
<reference evidence="2" key="1">
    <citation type="journal article" date="2019" name="Int. J. Syst. Evol. Microbiol.">
        <title>The Global Catalogue of Microorganisms (GCM) 10K type strain sequencing project: providing services to taxonomists for standard genome sequencing and annotation.</title>
        <authorList>
            <consortium name="The Broad Institute Genomics Platform"/>
            <consortium name="The Broad Institute Genome Sequencing Center for Infectious Disease"/>
            <person name="Wu L."/>
            <person name="Ma J."/>
        </authorList>
    </citation>
    <scope>NUCLEOTIDE SEQUENCE [LARGE SCALE GENOMIC DNA]</scope>
    <source>
        <strain evidence="2">CGMCC 1.15053</strain>
    </source>
</reference>
<dbReference type="EMBL" id="JBHSOH010000006">
    <property type="protein sequence ID" value="MFC5847857.1"/>
    <property type="molecule type" value="Genomic_DNA"/>
</dbReference>
<protein>
    <submittedName>
        <fullName evidence="1">Uncharacterized protein</fullName>
    </submittedName>
</protein>
<organism evidence="1 2">
    <name type="scientific">Deinococcus petrolearius</name>
    <dbReference type="NCBI Taxonomy" id="1751295"/>
    <lineage>
        <taxon>Bacteria</taxon>
        <taxon>Thermotogati</taxon>
        <taxon>Deinococcota</taxon>
        <taxon>Deinococci</taxon>
        <taxon>Deinococcales</taxon>
        <taxon>Deinococcaceae</taxon>
        <taxon>Deinococcus</taxon>
    </lineage>
</organism>
<name>A0ABW1DGR5_9DEIO</name>
<sequence>MTPSRRFARPALVLATLGLIAGPLSTSHALLDKTRFAAHLGVAYYAFHHWVLSPYQAGQFASGSAGRTGRLVKGGLALLFAAHEVNVAEKVAHGSSDPLLQKLDAQLVNLKDSMGRVGASLKSGQLNAADLQSLDSATTSIGSASAAAGQPIRDVAAPIPGL</sequence>
<evidence type="ECO:0000313" key="1">
    <source>
        <dbReference type="EMBL" id="MFC5847857.1"/>
    </source>
</evidence>
<proteinExistence type="predicted"/>